<dbReference type="Pfam" id="PF00528">
    <property type="entry name" value="BPD_transp_1"/>
    <property type="match status" value="1"/>
</dbReference>
<keyword evidence="6 7" id="KW-0472">Membrane</keyword>
<evidence type="ECO:0000259" key="8">
    <source>
        <dbReference type="PROSITE" id="PS50928"/>
    </source>
</evidence>
<dbReference type="SUPFAM" id="SSF161098">
    <property type="entry name" value="MetI-like"/>
    <property type="match status" value="1"/>
</dbReference>
<evidence type="ECO:0000313" key="9">
    <source>
        <dbReference type="EMBL" id="CQR51654.1"/>
    </source>
</evidence>
<keyword evidence="2 7" id="KW-0813">Transport</keyword>
<keyword evidence="4 7" id="KW-0812">Transmembrane</keyword>
<dbReference type="Gene3D" id="1.10.3720.10">
    <property type="entry name" value="MetI-like"/>
    <property type="match status" value="1"/>
</dbReference>
<dbReference type="Proteomes" id="UP000033163">
    <property type="component" value="Chromosome I"/>
</dbReference>
<evidence type="ECO:0000256" key="7">
    <source>
        <dbReference type="RuleBase" id="RU363032"/>
    </source>
</evidence>
<dbReference type="PATRIC" id="fig|1073571.4.peg.395"/>
<dbReference type="PROSITE" id="PS50928">
    <property type="entry name" value="ABC_TM1"/>
    <property type="match status" value="1"/>
</dbReference>
<keyword evidence="5 7" id="KW-1133">Transmembrane helix</keyword>
<evidence type="ECO:0000256" key="1">
    <source>
        <dbReference type="ARBA" id="ARBA00004651"/>
    </source>
</evidence>
<dbReference type="EMBL" id="LN831776">
    <property type="protein sequence ID" value="CQR51654.1"/>
    <property type="molecule type" value="Genomic_DNA"/>
</dbReference>
<feature type="domain" description="ABC transmembrane type-1" evidence="8">
    <location>
        <begin position="71"/>
        <end position="262"/>
    </location>
</feature>
<protein>
    <submittedName>
        <fullName evidence="9">Binding-protein-dependent transporters inner membrane component</fullName>
    </submittedName>
</protein>
<reference evidence="10" key="1">
    <citation type="submission" date="2015-03" db="EMBL/GenBank/DDBJ databases">
        <authorList>
            <person name="Wibberg D."/>
        </authorList>
    </citation>
    <scope>NUCLEOTIDE SEQUENCE [LARGE SCALE GENOMIC DNA]</scope>
</reference>
<feature type="transmembrane region" description="Helical" evidence="7">
    <location>
        <begin position="187"/>
        <end position="208"/>
    </location>
</feature>
<evidence type="ECO:0000256" key="6">
    <source>
        <dbReference type="ARBA" id="ARBA00023136"/>
    </source>
</evidence>
<dbReference type="InterPro" id="IPR035906">
    <property type="entry name" value="MetI-like_sf"/>
</dbReference>
<evidence type="ECO:0000256" key="5">
    <source>
        <dbReference type="ARBA" id="ARBA00022989"/>
    </source>
</evidence>
<dbReference type="KEGG" id="pri:PRIO_0401"/>
<dbReference type="GO" id="GO:0005886">
    <property type="term" value="C:plasma membrane"/>
    <property type="evidence" value="ECO:0007669"/>
    <property type="project" value="UniProtKB-SubCell"/>
</dbReference>
<feature type="transmembrane region" description="Helical" evidence="7">
    <location>
        <begin position="12"/>
        <end position="33"/>
    </location>
</feature>
<accession>A0A0E4CU91</accession>
<feature type="transmembrane region" description="Helical" evidence="7">
    <location>
        <begin position="243"/>
        <end position="262"/>
    </location>
</feature>
<name>A0A0E4CU91_9BACL</name>
<evidence type="ECO:0000256" key="3">
    <source>
        <dbReference type="ARBA" id="ARBA00022475"/>
    </source>
</evidence>
<gene>
    <name evidence="9" type="ORF">PRIO_0401</name>
</gene>
<feature type="transmembrane region" description="Helical" evidence="7">
    <location>
        <begin position="139"/>
        <end position="158"/>
    </location>
</feature>
<organism evidence="9 10">
    <name type="scientific">Paenibacillus riograndensis SBR5</name>
    <dbReference type="NCBI Taxonomy" id="1073571"/>
    <lineage>
        <taxon>Bacteria</taxon>
        <taxon>Bacillati</taxon>
        <taxon>Bacillota</taxon>
        <taxon>Bacilli</taxon>
        <taxon>Bacillales</taxon>
        <taxon>Paenibacillaceae</taxon>
        <taxon>Paenibacillus</taxon>
        <taxon>Paenibacillus sonchi group</taxon>
    </lineage>
</organism>
<feature type="transmembrane region" description="Helical" evidence="7">
    <location>
        <begin position="70"/>
        <end position="94"/>
    </location>
</feature>
<evidence type="ECO:0000256" key="2">
    <source>
        <dbReference type="ARBA" id="ARBA00022448"/>
    </source>
</evidence>
<sequence>MVYKKSFFTKSIIYIVLIAIAVVDFYPIVYMGMNSMRTSVDFFKNPGGFPESFNFLNFEALYLQFDVLRLFGNTLFCVAVAFVLTMALSIPAAYAFSKMSFPYRSALYLLMIATMTIPSITFIVPNFLLMSQWGLVDHFLSVILMWAITSISSNVFLLTSQMRGIPNEILEASQIDGIGYFQTLWRLIIPLSVPGIMTLAIFNSTVWWNDLFTPLIFLQSDELKTMTVAVATILKRFDTDYPLLLAGLFMTSLPPMLIYIGLQKYIRKGLVTGSVK</sequence>
<feature type="transmembrane region" description="Helical" evidence="7">
    <location>
        <begin position="106"/>
        <end position="127"/>
    </location>
</feature>
<dbReference type="HOGENOM" id="CLU_016047_1_2_9"/>
<dbReference type="GO" id="GO:0055085">
    <property type="term" value="P:transmembrane transport"/>
    <property type="evidence" value="ECO:0007669"/>
    <property type="project" value="InterPro"/>
</dbReference>
<proteinExistence type="inferred from homology"/>
<dbReference type="RefSeq" id="WP_020433487.1">
    <property type="nucleotide sequence ID" value="NZ_AGBD01001711.1"/>
</dbReference>
<keyword evidence="3" id="KW-1003">Cell membrane</keyword>
<dbReference type="AlphaFoldDB" id="A0A0E4CU91"/>
<evidence type="ECO:0000313" key="10">
    <source>
        <dbReference type="Proteomes" id="UP000033163"/>
    </source>
</evidence>
<evidence type="ECO:0000256" key="4">
    <source>
        <dbReference type="ARBA" id="ARBA00022692"/>
    </source>
</evidence>
<dbReference type="InterPro" id="IPR000515">
    <property type="entry name" value="MetI-like"/>
</dbReference>
<comment type="subcellular location">
    <subcellularLocation>
        <location evidence="1 7">Cell membrane</location>
        <topology evidence="1 7">Multi-pass membrane protein</topology>
    </subcellularLocation>
</comment>
<comment type="similarity">
    <text evidence="7">Belongs to the binding-protein-dependent transport system permease family.</text>
</comment>
<dbReference type="CDD" id="cd06261">
    <property type="entry name" value="TM_PBP2"/>
    <property type="match status" value="1"/>
</dbReference>
<dbReference type="PANTHER" id="PTHR43744">
    <property type="entry name" value="ABC TRANSPORTER PERMEASE PROTEIN MG189-RELATED-RELATED"/>
    <property type="match status" value="1"/>
</dbReference>
<dbReference type="PANTHER" id="PTHR43744:SF8">
    <property type="entry name" value="SN-GLYCEROL-3-PHOSPHATE TRANSPORT SYSTEM PERMEASE PROTEIN UGPE"/>
    <property type="match status" value="1"/>
</dbReference>